<proteinExistence type="predicted"/>
<dbReference type="Proteomes" id="UP000003112">
    <property type="component" value="Unassembled WGS sequence"/>
</dbReference>
<reference evidence="1 2" key="1">
    <citation type="submission" date="2010-10" db="EMBL/GenBank/DDBJ databases">
        <authorList>
            <person name="Muzny D."/>
            <person name="Qin X."/>
            <person name="Deng J."/>
            <person name="Jiang H."/>
            <person name="Liu Y."/>
            <person name="Qu J."/>
            <person name="Song X.-Z."/>
            <person name="Zhang L."/>
            <person name="Thornton R."/>
            <person name="Coyle M."/>
            <person name="Francisco L."/>
            <person name="Jackson L."/>
            <person name="Javaid M."/>
            <person name="Korchina V."/>
            <person name="Kovar C."/>
            <person name="Mata R."/>
            <person name="Mathew T."/>
            <person name="Ngo R."/>
            <person name="Nguyen L."/>
            <person name="Nguyen N."/>
            <person name="Okwuonu G."/>
            <person name="Ongeri F."/>
            <person name="Pham C."/>
            <person name="Simmons D."/>
            <person name="Wilczek-Boney K."/>
            <person name="Hale W."/>
            <person name="Jakkamsetti A."/>
            <person name="Pham P."/>
            <person name="Ruth R."/>
            <person name="San Lucas F."/>
            <person name="Warren J."/>
            <person name="Zhang J."/>
            <person name="Zhao Z."/>
            <person name="Zhou C."/>
            <person name="Zhu D."/>
            <person name="Lee S."/>
            <person name="Bess C."/>
            <person name="Blankenburg K."/>
            <person name="Forbes L."/>
            <person name="Fu Q."/>
            <person name="Gubbala S."/>
            <person name="Hirani K."/>
            <person name="Jayaseelan J.C."/>
            <person name="Lara F."/>
            <person name="Munidasa M."/>
            <person name="Palculict T."/>
            <person name="Patil S."/>
            <person name="Pu L.-L."/>
            <person name="Saada N."/>
            <person name="Tang L."/>
            <person name="Weissenberger G."/>
            <person name="Zhu Y."/>
            <person name="Hemphill L."/>
            <person name="Shang Y."/>
            <person name="Youmans B."/>
            <person name="Ayvaz T."/>
            <person name="Ross M."/>
            <person name="Santibanez J."/>
            <person name="Aqrawi P."/>
            <person name="Gross S."/>
            <person name="Joshi V."/>
            <person name="Fowler G."/>
            <person name="Nazareth L."/>
            <person name="Reid J."/>
            <person name="Worley K."/>
            <person name="Petrosino J."/>
            <person name="Highlander S."/>
            <person name="Gibbs R."/>
        </authorList>
    </citation>
    <scope>NUCLEOTIDE SEQUENCE [LARGE SCALE GENOMIC DNA]</scope>
    <source>
        <strain evidence="1 2">ATCC 33574</strain>
    </source>
</reference>
<protein>
    <submittedName>
        <fullName evidence="1">Uncharacterized protein</fullName>
    </submittedName>
</protein>
<accession>E6K4W8</accession>
<dbReference type="HOGENOM" id="CLU_3156238_0_0_10"/>
<organism evidence="1 2">
    <name type="scientific">Segatella buccae ATCC 33574</name>
    <dbReference type="NCBI Taxonomy" id="873513"/>
    <lineage>
        <taxon>Bacteria</taxon>
        <taxon>Pseudomonadati</taxon>
        <taxon>Bacteroidota</taxon>
        <taxon>Bacteroidia</taxon>
        <taxon>Bacteroidales</taxon>
        <taxon>Prevotellaceae</taxon>
        <taxon>Segatella</taxon>
    </lineage>
</organism>
<name>E6K4W8_9BACT</name>
<dbReference type="EMBL" id="AEPD01000014">
    <property type="protein sequence ID" value="EFU31386.1"/>
    <property type="molecule type" value="Genomic_DNA"/>
</dbReference>
<sequence length="48" mass="5541">MRQWLKTAAYSSSAWGQIYIKSGNILSGEIRKTVLFEYKTTFFMGTMV</sequence>
<gene>
    <name evidence="1" type="ORF">HMPREF6485_0654</name>
</gene>
<evidence type="ECO:0000313" key="1">
    <source>
        <dbReference type="EMBL" id="EFU31386.1"/>
    </source>
</evidence>
<dbReference type="AlphaFoldDB" id="E6K4W8"/>
<comment type="caution">
    <text evidence="1">The sequence shown here is derived from an EMBL/GenBank/DDBJ whole genome shotgun (WGS) entry which is preliminary data.</text>
</comment>
<dbReference type="STRING" id="873513.HMPREF6485_0654"/>
<evidence type="ECO:0000313" key="2">
    <source>
        <dbReference type="Proteomes" id="UP000003112"/>
    </source>
</evidence>
<keyword evidence="2" id="KW-1185">Reference proteome</keyword>